<keyword evidence="2" id="KW-0378">Hydrolase</keyword>
<dbReference type="SUPFAM" id="SSF50494">
    <property type="entry name" value="Trypsin-like serine proteases"/>
    <property type="match status" value="1"/>
</dbReference>
<gene>
    <name evidence="9" type="primary">LOC113982196</name>
</gene>
<feature type="region of interest" description="Disordered" evidence="5">
    <location>
        <begin position="38"/>
        <end position="57"/>
    </location>
</feature>
<evidence type="ECO:0000256" key="1">
    <source>
        <dbReference type="ARBA" id="ARBA00022670"/>
    </source>
</evidence>
<dbReference type="AlphaFoldDB" id="A0A7R5KQ09"/>
<feature type="domain" description="Peptidase S1" evidence="7">
    <location>
        <begin position="52"/>
        <end position="326"/>
    </location>
</feature>
<evidence type="ECO:0000313" key="9">
    <source>
        <dbReference type="RefSeq" id="XP_039243391.1"/>
    </source>
</evidence>
<dbReference type="InterPro" id="IPR001254">
    <property type="entry name" value="Trypsin_dom"/>
</dbReference>
<evidence type="ECO:0000256" key="2">
    <source>
        <dbReference type="ARBA" id="ARBA00022801"/>
    </source>
</evidence>
<dbReference type="GO" id="GO:0006508">
    <property type="term" value="P:proteolysis"/>
    <property type="evidence" value="ECO:0007669"/>
    <property type="project" value="UniProtKB-KW"/>
</dbReference>
<dbReference type="InterPro" id="IPR043504">
    <property type="entry name" value="Peptidase_S1_PA_chymotrypsin"/>
</dbReference>
<evidence type="ECO:0000256" key="6">
    <source>
        <dbReference type="SAM" id="SignalP"/>
    </source>
</evidence>
<dbReference type="PRINTS" id="PR00722">
    <property type="entry name" value="CHYMOTRYPSIN"/>
</dbReference>
<dbReference type="InterPro" id="IPR001314">
    <property type="entry name" value="Peptidase_S1A"/>
</dbReference>
<keyword evidence="1" id="KW-0645">Protease</keyword>
<dbReference type="InterPro" id="IPR009003">
    <property type="entry name" value="Peptidase_S1_PA"/>
</dbReference>
<evidence type="ECO:0000259" key="7">
    <source>
        <dbReference type="PROSITE" id="PS50240"/>
    </source>
</evidence>
<evidence type="ECO:0000256" key="4">
    <source>
        <dbReference type="ARBA" id="ARBA00023157"/>
    </source>
</evidence>
<dbReference type="GO" id="GO:0007340">
    <property type="term" value="P:acrosome reaction"/>
    <property type="evidence" value="ECO:0007669"/>
    <property type="project" value="TreeGrafter"/>
</dbReference>
<keyword evidence="3" id="KW-0720">Serine protease</keyword>
<name>A0A7R5KQ09_9PASS</name>
<dbReference type="GeneID" id="113982196"/>
<reference evidence="9" key="1">
    <citation type="submission" date="2025-08" db="UniProtKB">
        <authorList>
            <consortium name="RefSeq"/>
        </authorList>
    </citation>
    <scope>IDENTIFICATION</scope>
    <source>
        <tissue evidence="9">Muscle</tissue>
    </source>
</reference>
<organism evidence="8 9">
    <name type="scientific">Pipra filicauda</name>
    <name type="common">Wire-tailed manakin</name>
    <dbReference type="NCBI Taxonomy" id="649802"/>
    <lineage>
        <taxon>Eukaryota</taxon>
        <taxon>Metazoa</taxon>
        <taxon>Chordata</taxon>
        <taxon>Craniata</taxon>
        <taxon>Vertebrata</taxon>
        <taxon>Euteleostomi</taxon>
        <taxon>Archelosauria</taxon>
        <taxon>Archosauria</taxon>
        <taxon>Dinosauria</taxon>
        <taxon>Saurischia</taxon>
        <taxon>Theropoda</taxon>
        <taxon>Coelurosauria</taxon>
        <taxon>Aves</taxon>
        <taxon>Neognathae</taxon>
        <taxon>Neoaves</taxon>
        <taxon>Telluraves</taxon>
        <taxon>Australaves</taxon>
        <taxon>Passeriformes</taxon>
        <taxon>Pipridae</taxon>
        <taxon>Pipra</taxon>
    </lineage>
</organism>
<sequence length="393" mass="41708">MAWLWLLVLLALAGPVGGNWDTCRGTCGLRPMASDQSSVPPVYGPLESSSDTAPGSGVHPGAWPGIASIQVTWKNGTWHMCAGALIHPKWVLTVARCFIGAGNVIKWDVVVGATNLSELGPGAMVHPIKRILIHQHYKAGSERNNIALLELDQPVECSDYIQLGCVPKASLRVSDLKTCYIAGWGPTAESGGQGAAHRCAALQQQPLVRGGRAPPRPVRWVPAGRHRHLPGGQRGSPGLQGQESRLLLVRGNDQLGKRLCWGQTTRDLHLHPAIPRLDPAPDRPEPSRTCCSNAKAKLHLRLHSSQGTGQACSRFISKTDCAGIPWEAGGYLGVPEGQNVLTRRVSRSSPGCSGLQPVPVGATTAGPKAAPVPRAALCCPYSSPEPAVMLRSI</sequence>
<dbReference type="InParanoid" id="A0A7R5KQ09"/>
<evidence type="ECO:0000256" key="3">
    <source>
        <dbReference type="ARBA" id="ARBA00022825"/>
    </source>
</evidence>
<protein>
    <submittedName>
        <fullName evidence="9">Uncharacterized protein LOC113982196 isoform X1</fullName>
    </submittedName>
</protein>
<dbReference type="FunFam" id="2.40.10.10:FF:000060">
    <property type="entry name" value="Acrosin"/>
    <property type="match status" value="1"/>
</dbReference>
<keyword evidence="8" id="KW-1185">Reference proteome</keyword>
<dbReference type="Gene3D" id="2.40.10.10">
    <property type="entry name" value="Trypsin-like serine proteases"/>
    <property type="match status" value="1"/>
</dbReference>
<dbReference type="SMART" id="SM00020">
    <property type="entry name" value="Tryp_SPc"/>
    <property type="match status" value="1"/>
</dbReference>
<dbReference type="GO" id="GO:0004252">
    <property type="term" value="F:serine-type endopeptidase activity"/>
    <property type="evidence" value="ECO:0007669"/>
    <property type="project" value="InterPro"/>
</dbReference>
<dbReference type="PANTHER" id="PTHR24252">
    <property type="entry name" value="ACROSIN-RELATED"/>
    <property type="match status" value="1"/>
</dbReference>
<dbReference type="Proteomes" id="UP000504627">
    <property type="component" value="Unplaced"/>
</dbReference>
<dbReference type="PROSITE" id="PS50240">
    <property type="entry name" value="TRYPSIN_DOM"/>
    <property type="match status" value="1"/>
</dbReference>
<dbReference type="RefSeq" id="XP_039243391.1">
    <property type="nucleotide sequence ID" value="XM_039387457.1"/>
</dbReference>
<evidence type="ECO:0000256" key="5">
    <source>
        <dbReference type="SAM" id="MobiDB-lite"/>
    </source>
</evidence>
<proteinExistence type="predicted"/>
<accession>A0A7R5KQ09</accession>
<evidence type="ECO:0000313" key="8">
    <source>
        <dbReference type="Proteomes" id="UP000504627"/>
    </source>
</evidence>
<keyword evidence="6" id="KW-0732">Signal</keyword>
<feature type="chain" id="PRO_5031536771" evidence="6">
    <location>
        <begin position="19"/>
        <end position="393"/>
    </location>
</feature>
<dbReference type="PANTHER" id="PTHR24252:SF8">
    <property type="entry name" value="ACROSIN"/>
    <property type="match status" value="1"/>
</dbReference>
<dbReference type="Pfam" id="PF00089">
    <property type="entry name" value="Trypsin"/>
    <property type="match status" value="1"/>
</dbReference>
<feature type="signal peptide" evidence="6">
    <location>
        <begin position="1"/>
        <end position="18"/>
    </location>
</feature>
<keyword evidence="4" id="KW-1015">Disulfide bond</keyword>